<dbReference type="Proteomes" id="UP001597380">
    <property type="component" value="Unassembled WGS sequence"/>
</dbReference>
<dbReference type="SMART" id="SM00829">
    <property type="entry name" value="PKS_ER"/>
    <property type="match status" value="1"/>
</dbReference>
<keyword evidence="4" id="KW-1185">Reference proteome</keyword>
<dbReference type="SUPFAM" id="SSF50129">
    <property type="entry name" value="GroES-like"/>
    <property type="match status" value="1"/>
</dbReference>
<protein>
    <submittedName>
        <fullName evidence="3">NADP-dependent oxidoreductase</fullName>
    </submittedName>
</protein>
<dbReference type="CDD" id="cd05288">
    <property type="entry name" value="PGDH"/>
    <property type="match status" value="1"/>
</dbReference>
<dbReference type="InterPro" id="IPR013149">
    <property type="entry name" value="ADH-like_C"/>
</dbReference>
<dbReference type="InterPro" id="IPR036291">
    <property type="entry name" value="NAD(P)-bd_dom_sf"/>
</dbReference>
<feature type="domain" description="Enoyl reductase (ER)" evidence="2">
    <location>
        <begin position="31"/>
        <end position="348"/>
    </location>
</feature>
<keyword evidence="1" id="KW-0560">Oxidoreductase</keyword>
<dbReference type="EMBL" id="JBHUHT010000010">
    <property type="protein sequence ID" value="MFD2095828.1"/>
    <property type="molecule type" value="Genomic_DNA"/>
</dbReference>
<evidence type="ECO:0000313" key="4">
    <source>
        <dbReference type="Proteomes" id="UP001597380"/>
    </source>
</evidence>
<dbReference type="Gene3D" id="3.90.180.10">
    <property type="entry name" value="Medium-chain alcohol dehydrogenases, catalytic domain"/>
    <property type="match status" value="1"/>
</dbReference>
<dbReference type="Gene3D" id="3.40.50.720">
    <property type="entry name" value="NAD(P)-binding Rossmann-like Domain"/>
    <property type="match status" value="1"/>
</dbReference>
<evidence type="ECO:0000259" key="2">
    <source>
        <dbReference type="SMART" id="SM00829"/>
    </source>
</evidence>
<dbReference type="SUPFAM" id="SSF51735">
    <property type="entry name" value="NAD(P)-binding Rossmann-fold domains"/>
    <property type="match status" value="1"/>
</dbReference>
<evidence type="ECO:0000256" key="1">
    <source>
        <dbReference type="ARBA" id="ARBA00023002"/>
    </source>
</evidence>
<dbReference type="PANTHER" id="PTHR43205">
    <property type="entry name" value="PROSTAGLANDIN REDUCTASE"/>
    <property type="match status" value="1"/>
</dbReference>
<sequence length="354" mass="38791">MSVTDQSQTTSTTALNNRRWIYSTRPAAEVSVNNYRLEEQALDTELANNEVLIANRYISVDPYMRIQQSAKNNWEAPHPLNTLQQAGVVAQVVSSRSELFRPGDWVTAYTGWELFSKVHQNALLKLDPAMAPVTTALGVLGMPGRTAWFGFNDAGKPKPGDTVVVSGAAGAVGSLVVQFAKLAGCRVIGICGSNDKCDWLTKELGADAAINYREHSTTDALQSKLAEFSGVDIYFDNIGGWITDAVVPLINRRARIVICGQMSQYNGQLDQPELGPRLLHHMLYQRATIQGILARDFNHRMDEMVGQVAPWVADGSIKFEQTVVEGFENLPETLAGLLSSRNRGKVLVKVSEAV</sequence>
<accession>A0ABW4XMY2</accession>
<dbReference type="PANTHER" id="PTHR43205:SF7">
    <property type="entry name" value="PROSTAGLANDIN REDUCTASE 1"/>
    <property type="match status" value="1"/>
</dbReference>
<dbReference type="Pfam" id="PF16884">
    <property type="entry name" value="ADH_N_2"/>
    <property type="match status" value="1"/>
</dbReference>
<organism evidence="3 4">
    <name type="scientific">Corallincola platygyrae</name>
    <dbReference type="NCBI Taxonomy" id="1193278"/>
    <lineage>
        <taxon>Bacteria</taxon>
        <taxon>Pseudomonadati</taxon>
        <taxon>Pseudomonadota</taxon>
        <taxon>Gammaproteobacteria</taxon>
        <taxon>Alteromonadales</taxon>
        <taxon>Psychromonadaceae</taxon>
        <taxon>Corallincola</taxon>
    </lineage>
</organism>
<dbReference type="Pfam" id="PF00107">
    <property type="entry name" value="ADH_zinc_N"/>
    <property type="match status" value="1"/>
</dbReference>
<comment type="caution">
    <text evidence="3">The sequence shown here is derived from an EMBL/GenBank/DDBJ whole genome shotgun (WGS) entry which is preliminary data.</text>
</comment>
<dbReference type="InterPro" id="IPR011032">
    <property type="entry name" value="GroES-like_sf"/>
</dbReference>
<evidence type="ECO:0000313" key="3">
    <source>
        <dbReference type="EMBL" id="MFD2095828.1"/>
    </source>
</evidence>
<dbReference type="InterPro" id="IPR041694">
    <property type="entry name" value="ADH_N_2"/>
</dbReference>
<gene>
    <name evidence="3" type="ORF">ACFSJ3_07510</name>
</gene>
<proteinExistence type="predicted"/>
<dbReference type="RefSeq" id="WP_345340776.1">
    <property type="nucleotide sequence ID" value="NZ_BAABLI010000016.1"/>
</dbReference>
<dbReference type="InterPro" id="IPR020843">
    <property type="entry name" value="ER"/>
</dbReference>
<reference evidence="4" key="1">
    <citation type="journal article" date="2019" name="Int. J. Syst. Evol. Microbiol.">
        <title>The Global Catalogue of Microorganisms (GCM) 10K type strain sequencing project: providing services to taxonomists for standard genome sequencing and annotation.</title>
        <authorList>
            <consortium name="The Broad Institute Genomics Platform"/>
            <consortium name="The Broad Institute Genome Sequencing Center for Infectious Disease"/>
            <person name="Wu L."/>
            <person name="Ma J."/>
        </authorList>
    </citation>
    <scope>NUCLEOTIDE SEQUENCE [LARGE SCALE GENOMIC DNA]</scope>
    <source>
        <strain evidence="4">CGMCC 1.10992</strain>
    </source>
</reference>
<dbReference type="InterPro" id="IPR045010">
    <property type="entry name" value="MDR_fam"/>
</dbReference>
<name>A0ABW4XMY2_9GAMM</name>